<proteinExistence type="predicted"/>
<dbReference type="Proteomes" id="UP001152519">
    <property type="component" value="Unassembled WGS sequence"/>
</dbReference>
<dbReference type="AlphaFoldDB" id="A0A9W4DJZ5"/>
<reference evidence="1" key="1">
    <citation type="submission" date="2021-05" db="EMBL/GenBank/DDBJ databases">
        <authorList>
            <person name="Arsene-Ploetze F."/>
        </authorList>
    </citation>
    <scope>NUCLEOTIDE SEQUENCE</scope>
    <source>
        <strain evidence="1">DSM 42138</strain>
    </source>
</reference>
<name>A0A9W4DJZ5_9ACTN</name>
<evidence type="ECO:0000313" key="1">
    <source>
        <dbReference type="EMBL" id="CAG6391474.1"/>
    </source>
</evidence>
<sequence>MSGGYPGRVSFAGGGPEGASVASKAKRRGATRLLAACAVLFGLFLMHGTPASAAQGCHGAMPAISAMSAPMADAPHLPVTAAPMADAAHSPATAGHRTADAPGMPGAVCVATPAHERLHLPAPALLAVALIALGAWAAPPARRRGPPPASGRPLLLQVCIART</sequence>
<comment type="caution">
    <text evidence="1">The sequence shown here is derived from an EMBL/GenBank/DDBJ whole genome shotgun (WGS) entry which is preliminary data.</text>
</comment>
<accession>A0A9W4DJZ5</accession>
<evidence type="ECO:0000313" key="2">
    <source>
        <dbReference type="Proteomes" id="UP001152519"/>
    </source>
</evidence>
<dbReference type="EMBL" id="CAJSLV010000024">
    <property type="protein sequence ID" value="CAG6391474.1"/>
    <property type="molecule type" value="Genomic_DNA"/>
</dbReference>
<keyword evidence="2" id="KW-1185">Reference proteome</keyword>
<gene>
    <name evidence="1" type="ORF">SCOCK_120110</name>
</gene>
<protein>
    <submittedName>
        <fullName evidence="1">Uncharacterized protein</fullName>
    </submittedName>
</protein>
<organism evidence="1 2">
    <name type="scientific">Actinacidiphila cocklensis</name>
    <dbReference type="NCBI Taxonomy" id="887465"/>
    <lineage>
        <taxon>Bacteria</taxon>
        <taxon>Bacillati</taxon>
        <taxon>Actinomycetota</taxon>
        <taxon>Actinomycetes</taxon>
        <taxon>Kitasatosporales</taxon>
        <taxon>Streptomycetaceae</taxon>
        <taxon>Actinacidiphila</taxon>
    </lineage>
</organism>